<reference evidence="1" key="1">
    <citation type="submission" date="2018-05" db="EMBL/GenBank/DDBJ databases">
        <authorList>
            <person name="Lanie J.A."/>
            <person name="Ng W.-L."/>
            <person name="Kazmierczak K.M."/>
            <person name="Andrzejewski T.M."/>
            <person name="Davidsen T.M."/>
            <person name="Wayne K.J."/>
            <person name="Tettelin H."/>
            <person name="Glass J.I."/>
            <person name="Rusch D."/>
            <person name="Podicherti R."/>
            <person name="Tsui H.-C.T."/>
            <person name="Winkler M.E."/>
        </authorList>
    </citation>
    <scope>NUCLEOTIDE SEQUENCE</scope>
</reference>
<evidence type="ECO:0000313" key="1">
    <source>
        <dbReference type="EMBL" id="SVD49591.1"/>
    </source>
</evidence>
<dbReference type="AlphaFoldDB" id="A0A382VUK8"/>
<sequence length="95" mass="11205">MNRIQIISISNDFHEMQVCLKHSFWNRNPNKSVWGGSITSALDPFFPVMMKQIILRRGISTEFYSKAVHVEFLHKVETHLNFHFKIDNMEVKEAL</sequence>
<accession>A0A382VUK8</accession>
<dbReference type="Gene3D" id="3.10.129.10">
    <property type="entry name" value="Hotdog Thioesterase"/>
    <property type="match status" value="1"/>
</dbReference>
<proteinExistence type="predicted"/>
<evidence type="ECO:0008006" key="2">
    <source>
        <dbReference type="Google" id="ProtNLM"/>
    </source>
</evidence>
<dbReference type="EMBL" id="UINC01154351">
    <property type="protein sequence ID" value="SVD49591.1"/>
    <property type="molecule type" value="Genomic_DNA"/>
</dbReference>
<gene>
    <name evidence="1" type="ORF">METZ01_LOCUS402445</name>
</gene>
<feature type="non-terminal residue" evidence="1">
    <location>
        <position position="95"/>
    </location>
</feature>
<dbReference type="Pfam" id="PF14539">
    <property type="entry name" value="DUF4442"/>
    <property type="match status" value="1"/>
</dbReference>
<dbReference type="InterPro" id="IPR027961">
    <property type="entry name" value="DUF4442"/>
</dbReference>
<protein>
    <recommendedName>
        <fullName evidence="2">Thioesterase putative domain-containing protein</fullName>
    </recommendedName>
</protein>
<organism evidence="1">
    <name type="scientific">marine metagenome</name>
    <dbReference type="NCBI Taxonomy" id="408172"/>
    <lineage>
        <taxon>unclassified sequences</taxon>
        <taxon>metagenomes</taxon>
        <taxon>ecological metagenomes</taxon>
    </lineage>
</organism>
<name>A0A382VUK8_9ZZZZ</name>
<feature type="non-terminal residue" evidence="1">
    <location>
        <position position="1"/>
    </location>
</feature>